<keyword evidence="3" id="KW-1185">Reference proteome</keyword>
<reference evidence="2 3" key="1">
    <citation type="submission" date="2018-08" db="EMBL/GenBank/DDBJ databases">
        <title>Pallidiluteibacterium maritimus gen. nov., sp. nov., isolated from coastal sediment.</title>
        <authorList>
            <person name="Zhou L.Y."/>
        </authorList>
    </citation>
    <scope>NUCLEOTIDE SEQUENCE [LARGE SCALE GENOMIC DNA]</scope>
    <source>
        <strain evidence="2 3">XSD2</strain>
    </source>
</reference>
<name>A0A399SZH6_9BACT</name>
<feature type="signal peptide" evidence="1">
    <location>
        <begin position="1"/>
        <end position="23"/>
    </location>
</feature>
<accession>A0A399SZH6</accession>
<dbReference type="AlphaFoldDB" id="A0A399SZH6"/>
<dbReference type="EMBL" id="QWGR01000005">
    <property type="protein sequence ID" value="RIJ48204.1"/>
    <property type="molecule type" value="Genomic_DNA"/>
</dbReference>
<evidence type="ECO:0000313" key="3">
    <source>
        <dbReference type="Proteomes" id="UP000265926"/>
    </source>
</evidence>
<dbReference type="PROSITE" id="PS51257">
    <property type="entry name" value="PROKAR_LIPOPROTEIN"/>
    <property type="match status" value="1"/>
</dbReference>
<feature type="chain" id="PRO_5017444868" description="DUF3221 domain-containing protein" evidence="1">
    <location>
        <begin position="24"/>
        <end position="120"/>
    </location>
</feature>
<dbReference type="OrthoDB" id="1123017at2"/>
<organism evidence="2 3">
    <name type="scientific">Maribellus luteus</name>
    <dbReference type="NCBI Taxonomy" id="2305463"/>
    <lineage>
        <taxon>Bacteria</taxon>
        <taxon>Pseudomonadati</taxon>
        <taxon>Bacteroidota</taxon>
        <taxon>Bacteroidia</taxon>
        <taxon>Marinilabiliales</taxon>
        <taxon>Prolixibacteraceae</taxon>
        <taxon>Maribellus</taxon>
    </lineage>
</organism>
<dbReference type="RefSeq" id="WP_119437935.1">
    <property type="nucleotide sequence ID" value="NZ_QWGR01000005.1"/>
</dbReference>
<sequence length="120" mass="13356">MKSKKIKRIIPLLLLLPLCVVLLGTGCDDKEQDPLCFQGKVVNLNHGDGCQNIIEISEPPENSELPVGATIAFNSDLYDGILNEGDIVYFKVLQYEEFGNHFSTCMLFPEFAASIEFCNN</sequence>
<evidence type="ECO:0000256" key="1">
    <source>
        <dbReference type="SAM" id="SignalP"/>
    </source>
</evidence>
<protein>
    <recommendedName>
        <fullName evidence="4">DUF3221 domain-containing protein</fullName>
    </recommendedName>
</protein>
<evidence type="ECO:0008006" key="4">
    <source>
        <dbReference type="Google" id="ProtNLM"/>
    </source>
</evidence>
<keyword evidence="1" id="KW-0732">Signal</keyword>
<proteinExistence type="predicted"/>
<evidence type="ECO:0000313" key="2">
    <source>
        <dbReference type="EMBL" id="RIJ48204.1"/>
    </source>
</evidence>
<dbReference type="Proteomes" id="UP000265926">
    <property type="component" value="Unassembled WGS sequence"/>
</dbReference>
<gene>
    <name evidence="2" type="ORF">D1614_10755</name>
</gene>
<comment type="caution">
    <text evidence="2">The sequence shown here is derived from an EMBL/GenBank/DDBJ whole genome shotgun (WGS) entry which is preliminary data.</text>
</comment>